<dbReference type="Proteomes" id="UP000828251">
    <property type="component" value="Unassembled WGS sequence"/>
</dbReference>
<gene>
    <name evidence="1" type="ORF">J1N35_032774</name>
</gene>
<evidence type="ECO:0000313" key="2">
    <source>
        <dbReference type="Proteomes" id="UP000828251"/>
    </source>
</evidence>
<protein>
    <submittedName>
        <fullName evidence="1">Uncharacterized protein</fullName>
    </submittedName>
</protein>
<accession>A0A9D3V465</accession>
<evidence type="ECO:0000313" key="1">
    <source>
        <dbReference type="EMBL" id="KAH1067787.1"/>
    </source>
</evidence>
<organism evidence="1 2">
    <name type="scientific">Gossypium stocksii</name>
    <dbReference type="NCBI Taxonomy" id="47602"/>
    <lineage>
        <taxon>Eukaryota</taxon>
        <taxon>Viridiplantae</taxon>
        <taxon>Streptophyta</taxon>
        <taxon>Embryophyta</taxon>
        <taxon>Tracheophyta</taxon>
        <taxon>Spermatophyta</taxon>
        <taxon>Magnoliopsida</taxon>
        <taxon>eudicotyledons</taxon>
        <taxon>Gunneridae</taxon>
        <taxon>Pentapetalae</taxon>
        <taxon>rosids</taxon>
        <taxon>malvids</taxon>
        <taxon>Malvales</taxon>
        <taxon>Malvaceae</taxon>
        <taxon>Malvoideae</taxon>
        <taxon>Gossypium</taxon>
    </lineage>
</organism>
<proteinExistence type="predicted"/>
<dbReference type="AlphaFoldDB" id="A0A9D3V465"/>
<sequence>MSMNGDEPPPEFHAKDGSFGCVGSSDLSASVSVPVIDLGLLPSSKDEQGKLRLLSVAEAVSSPWSCKTVFSTSAGREAEAFQSS</sequence>
<name>A0A9D3V465_9ROSI</name>
<comment type="caution">
    <text evidence="1">The sequence shown here is derived from an EMBL/GenBank/DDBJ whole genome shotgun (WGS) entry which is preliminary data.</text>
</comment>
<reference evidence="1 2" key="1">
    <citation type="journal article" date="2021" name="Plant Biotechnol. J.">
        <title>Multi-omics assisted identification of the key and species-specific regulatory components of drought-tolerant mechanisms in Gossypium stocksii.</title>
        <authorList>
            <person name="Yu D."/>
            <person name="Ke L."/>
            <person name="Zhang D."/>
            <person name="Wu Y."/>
            <person name="Sun Y."/>
            <person name="Mei J."/>
            <person name="Sun J."/>
            <person name="Sun Y."/>
        </authorList>
    </citation>
    <scope>NUCLEOTIDE SEQUENCE [LARGE SCALE GENOMIC DNA]</scope>
    <source>
        <strain evidence="2">cv. E1</strain>
        <tissue evidence="1">Leaf</tissue>
    </source>
</reference>
<keyword evidence="2" id="KW-1185">Reference proteome</keyword>
<dbReference type="EMBL" id="JAIQCV010000009">
    <property type="protein sequence ID" value="KAH1067787.1"/>
    <property type="molecule type" value="Genomic_DNA"/>
</dbReference>